<evidence type="ECO:0000256" key="6">
    <source>
        <dbReference type="ARBA" id="ARBA00022840"/>
    </source>
</evidence>
<keyword evidence="12" id="KW-1185">Reference proteome</keyword>
<evidence type="ECO:0000256" key="8">
    <source>
        <dbReference type="ARBA" id="ARBA00023136"/>
    </source>
</evidence>
<dbReference type="FunFam" id="3.40.50.300:FF:000042">
    <property type="entry name" value="Maltose/maltodextrin ABC transporter, ATP-binding protein"/>
    <property type="match status" value="1"/>
</dbReference>
<comment type="similarity">
    <text evidence="2">Belongs to the ABC transporter superfamily.</text>
</comment>
<dbReference type="InterPro" id="IPR003439">
    <property type="entry name" value="ABC_transporter-like_ATP-bd"/>
</dbReference>
<dbReference type="InterPro" id="IPR015853">
    <property type="entry name" value="ABC_transpr_FbpC"/>
</dbReference>
<keyword evidence="4" id="KW-1003">Cell membrane</keyword>
<dbReference type="PROSITE" id="PS00211">
    <property type="entry name" value="ABC_TRANSPORTER_1"/>
    <property type="match status" value="1"/>
</dbReference>
<dbReference type="Pfam" id="PF00005">
    <property type="entry name" value="ABC_tran"/>
    <property type="match status" value="1"/>
</dbReference>
<dbReference type="Gene3D" id="2.40.50.100">
    <property type="match status" value="1"/>
</dbReference>
<accession>A0A841LXC9</accession>
<dbReference type="GO" id="GO:0016887">
    <property type="term" value="F:ATP hydrolysis activity"/>
    <property type="evidence" value="ECO:0007669"/>
    <property type="project" value="InterPro"/>
</dbReference>
<dbReference type="CDD" id="cd03259">
    <property type="entry name" value="ABC_Carb_Solutes_like"/>
    <property type="match status" value="1"/>
</dbReference>
<dbReference type="GO" id="GO:0005524">
    <property type="term" value="F:ATP binding"/>
    <property type="evidence" value="ECO:0007669"/>
    <property type="project" value="UniProtKB-KW"/>
</dbReference>
<keyword evidence="8" id="KW-0472">Membrane</keyword>
<dbReference type="GO" id="GO:0055052">
    <property type="term" value="C:ATP-binding cassette (ABC) transporter complex, substrate-binding subunit-containing"/>
    <property type="evidence" value="ECO:0007669"/>
    <property type="project" value="TreeGrafter"/>
</dbReference>
<keyword evidence="6 11" id="KW-0067">ATP-binding</keyword>
<evidence type="ECO:0000256" key="9">
    <source>
        <dbReference type="ARBA" id="ARBA00055162"/>
    </source>
</evidence>
<evidence type="ECO:0000313" key="11">
    <source>
        <dbReference type="EMBL" id="MBB6262006.1"/>
    </source>
</evidence>
<comment type="subcellular location">
    <subcellularLocation>
        <location evidence="1">Cell inner membrane</location>
        <topology evidence="1">Peripheral membrane protein</topology>
    </subcellularLocation>
</comment>
<dbReference type="Proteomes" id="UP000555393">
    <property type="component" value="Unassembled WGS sequence"/>
</dbReference>
<name>A0A841LXC9_9HYPH</name>
<protein>
    <submittedName>
        <fullName evidence="11">Iron(III) transport system ATP-binding protein</fullName>
    </submittedName>
</protein>
<proteinExistence type="inferred from homology"/>
<evidence type="ECO:0000256" key="4">
    <source>
        <dbReference type="ARBA" id="ARBA00022475"/>
    </source>
</evidence>
<dbReference type="InterPro" id="IPR003593">
    <property type="entry name" value="AAA+_ATPase"/>
</dbReference>
<keyword evidence="5" id="KW-0547">Nucleotide-binding</keyword>
<evidence type="ECO:0000313" key="12">
    <source>
        <dbReference type="Proteomes" id="UP000555393"/>
    </source>
</evidence>
<dbReference type="Gene3D" id="3.40.50.300">
    <property type="entry name" value="P-loop containing nucleotide triphosphate hydrolases"/>
    <property type="match status" value="1"/>
</dbReference>
<dbReference type="PANTHER" id="PTHR43875">
    <property type="entry name" value="MALTODEXTRIN IMPORT ATP-BINDING PROTEIN MSMX"/>
    <property type="match status" value="1"/>
</dbReference>
<dbReference type="PROSITE" id="PS50893">
    <property type="entry name" value="ABC_TRANSPORTER_2"/>
    <property type="match status" value="1"/>
</dbReference>
<evidence type="ECO:0000256" key="5">
    <source>
        <dbReference type="ARBA" id="ARBA00022741"/>
    </source>
</evidence>
<sequence>MSEIVIQNLNKSYGGAQVLSNICLSIGDGEFVAVLGPSGCGKTTLLRMIAGFEQPDSGTIHIDRNLVTSDKKFVAPEDRNLGIVFQNYALWPHMNVAENVGYSLKVRKTPAGERTKRVDDALRTVEMLAYAHRKPADLSGGQRQRVALARCLAQGNNLVLLDEPLANLDVNLRSAMEDEFSKFHRSTGASLFYITHDQAEAMALADRVAVMDKGTIMQFSTPHELYNEPRNTMVAEFIGDGFTLTTGHVSAVDNGKATVKIEGFDVEVRCHKDEQPRSSGVIAMHPENLKPAAENQGHIRVKITRKVFRGSHFRMEAEAIRFPGVKLAFYADQLTDLQTGQTISLLIDDAWLIPASQA</sequence>
<evidence type="ECO:0000259" key="10">
    <source>
        <dbReference type="PROSITE" id="PS50893"/>
    </source>
</evidence>
<gene>
    <name evidence="11" type="ORF">FHS77_002574</name>
</gene>
<keyword evidence="7" id="KW-1278">Translocase</keyword>
<dbReference type="InterPro" id="IPR027417">
    <property type="entry name" value="P-loop_NTPase"/>
</dbReference>
<reference evidence="11 12" key="1">
    <citation type="submission" date="2020-08" db="EMBL/GenBank/DDBJ databases">
        <title>Genomic Encyclopedia of Type Strains, Phase IV (KMG-IV): sequencing the most valuable type-strain genomes for metagenomic binning, comparative biology and taxonomic classification.</title>
        <authorList>
            <person name="Goeker M."/>
        </authorList>
    </citation>
    <scope>NUCLEOTIDE SEQUENCE [LARGE SCALE GENOMIC DNA]</scope>
    <source>
        <strain evidence="11 12">DSM 22336</strain>
    </source>
</reference>
<comment type="caution">
    <text evidence="11">The sequence shown here is derived from an EMBL/GenBank/DDBJ whole genome shotgun (WGS) entry which is preliminary data.</text>
</comment>
<dbReference type="EMBL" id="JACIIU010000015">
    <property type="protein sequence ID" value="MBB6262006.1"/>
    <property type="molecule type" value="Genomic_DNA"/>
</dbReference>
<evidence type="ECO:0000256" key="1">
    <source>
        <dbReference type="ARBA" id="ARBA00004417"/>
    </source>
</evidence>
<organism evidence="11 12">
    <name type="scientific">Paenochrobactrum gallinarii</name>
    <dbReference type="NCBI Taxonomy" id="643673"/>
    <lineage>
        <taxon>Bacteria</taxon>
        <taxon>Pseudomonadati</taxon>
        <taxon>Pseudomonadota</taxon>
        <taxon>Alphaproteobacteria</taxon>
        <taxon>Hyphomicrobiales</taxon>
        <taxon>Brucellaceae</taxon>
        <taxon>Paenochrobactrum</taxon>
    </lineage>
</organism>
<dbReference type="AlphaFoldDB" id="A0A841LXC9"/>
<dbReference type="InterPro" id="IPR017871">
    <property type="entry name" value="ABC_transporter-like_CS"/>
</dbReference>
<keyword evidence="3" id="KW-0813">Transport</keyword>
<comment type="function">
    <text evidence="9">Probably part of an ABC transporter complex. Probably Responsible for energy coupling to the transport system.</text>
</comment>
<dbReference type="InterPro" id="IPR047641">
    <property type="entry name" value="ABC_transpr_MalK/UgpC-like"/>
</dbReference>
<evidence type="ECO:0000256" key="7">
    <source>
        <dbReference type="ARBA" id="ARBA00022967"/>
    </source>
</evidence>
<dbReference type="RefSeq" id="WP_184223895.1">
    <property type="nucleotide sequence ID" value="NZ_JACIIU010000015.1"/>
</dbReference>
<dbReference type="SUPFAM" id="SSF52540">
    <property type="entry name" value="P-loop containing nucleoside triphosphate hydrolases"/>
    <property type="match status" value="1"/>
</dbReference>
<evidence type="ECO:0000256" key="3">
    <source>
        <dbReference type="ARBA" id="ARBA00022448"/>
    </source>
</evidence>
<dbReference type="SMART" id="SM00382">
    <property type="entry name" value="AAA"/>
    <property type="match status" value="1"/>
</dbReference>
<evidence type="ECO:0000256" key="2">
    <source>
        <dbReference type="ARBA" id="ARBA00005417"/>
    </source>
</evidence>
<dbReference type="PANTHER" id="PTHR43875:SF15">
    <property type="entry name" value="TREHALOSE IMPORT ATP-BINDING PROTEIN SUGC"/>
    <property type="match status" value="1"/>
</dbReference>
<feature type="domain" description="ABC transporter" evidence="10">
    <location>
        <begin position="4"/>
        <end position="238"/>
    </location>
</feature>
<dbReference type="GO" id="GO:0015408">
    <property type="term" value="F:ABC-type ferric iron transporter activity"/>
    <property type="evidence" value="ECO:0007669"/>
    <property type="project" value="InterPro"/>
</dbReference>